<feature type="compositionally biased region" description="Polar residues" evidence="1">
    <location>
        <begin position="440"/>
        <end position="455"/>
    </location>
</feature>
<feature type="compositionally biased region" description="Polar residues" evidence="1">
    <location>
        <begin position="59"/>
        <end position="72"/>
    </location>
</feature>
<evidence type="ECO:0000256" key="1">
    <source>
        <dbReference type="SAM" id="MobiDB-lite"/>
    </source>
</evidence>
<feature type="region of interest" description="Disordered" evidence="1">
    <location>
        <begin position="397"/>
        <end position="462"/>
    </location>
</feature>
<name>A0ABN9RES9_9DINO</name>
<feature type="compositionally biased region" description="Acidic residues" evidence="1">
    <location>
        <begin position="405"/>
        <end position="422"/>
    </location>
</feature>
<dbReference type="Proteomes" id="UP001189429">
    <property type="component" value="Unassembled WGS sequence"/>
</dbReference>
<feature type="region of interest" description="Disordered" evidence="1">
    <location>
        <begin position="58"/>
        <end position="83"/>
    </location>
</feature>
<feature type="non-terminal residue" evidence="2">
    <location>
        <position position="533"/>
    </location>
</feature>
<sequence>MKDRFLKRLLNHLKVDLSNLSVRYEDDINVVQPNPFVCGMALGSLTFGKADIDGLPVTASRSPASTKKMSSQKVKDEPSTPIGGLDTLRHQELEVRQLYVFWDTDGVTSYQGSLDAGCAVDKFRMARLRERLKLAVVGKLEEKFRHCPTKRSLLRGPMFRERFDDHVYVLFPVTAKLTITRRGGPGFEPPSSVEALVQPVQLAVDNRQVESFNRIITHVHDWFRNSSMSCTKPPYGILELRCHLSDADHREHVRWWWRHCVRVIQVKLNMKPGQFGTNFKADLAKPLEDEYLNLMIRDDFGDELKRKLKLFDHDQKRCLDIQVVLPVLTILRLRLSAKRRGPCRGNCGHMVTWHATHCCTECARNPGHHDDTCDRRQVSHPLLRRCKECIRAARPKREEESGRMEDDDILLTVDEEDEDVDGSSEAGQDSPKRRIWGISPSASSTSRSFGYQSDSIEVGHRGDDATDNDVTLHVAIQVESVEVFVMMYSFWGTLFSCVHFKPPSPDSPRTISRRPFAGLERLAPRITRTTSQQ</sequence>
<comment type="caution">
    <text evidence="2">The sequence shown here is derived from an EMBL/GenBank/DDBJ whole genome shotgun (WGS) entry which is preliminary data.</text>
</comment>
<gene>
    <name evidence="2" type="ORF">PCOR1329_LOCUS20125</name>
</gene>
<evidence type="ECO:0000313" key="2">
    <source>
        <dbReference type="EMBL" id="CAK0817535.1"/>
    </source>
</evidence>
<keyword evidence="3" id="KW-1185">Reference proteome</keyword>
<dbReference type="EMBL" id="CAUYUJ010006491">
    <property type="protein sequence ID" value="CAK0817535.1"/>
    <property type="molecule type" value="Genomic_DNA"/>
</dbReference>
<proteinExistence type="predicted"/>
<protein>
    <submittedName>
        <fullName evidence="2">Uncharacterized protein</fullName>
    </submittedName>
</protein>
<evidence type="ECO:0000313" key="3">
    <source>
        <dbReference type="Proteomes" id="UP001189429"/>
    </source>
</evidence>
<organism evidence="2 3">
    <name type="scientific">Prorocentrum cordatum</name>
    <dbReference type="NCBI Taxonomy" id="2364126"/>
    <lineage>
        <taxon>Eukaryota</taxon>
        <taxon>Sar</taxon>
        <taxon>Alveolata</taxon>
        <taxon>Dinophyceae</taxon>
        <taxon>Prorocentrales</taxon>
        <taxon>Prorocentraceae</taxon>
        <taxon>Prorocentrum</taxon>
    </lineage>
</organism>
<accession>A0ABN9RES9</accession>
<reference evidence="2" key="1">
    <citation type="submission" date="2023-10" db="EMBL/GenBank/DDBJ databases">
        <authorList>
            <person name="Chen Y."/>
            <person name="Shah S."/>
            <person name="Dougan E. K."/>
            <person name="Thang M."/>
            <person name="Chan C."/>
        </authorList>
    </citation>
    <scope>NUCLEOTIDE SEQUENCE [LARGE SCALE GENOMIC DNA]</scope>
</reference>